<reference evidence="5" key="1">
    <citation type="submission" date="2017-03" db="EMBL/GenBank/DDBJ databases">
        <title>Genomes of endolithic fungi from Antarctica.</title>
        <authorList>
            <person name="Coleine C."/>
            <person name="Masonjones S."/>
            <person name="Stajich J.E."/>
        </authorList>
    </citation>
    <scope>NUCLEOTIDE SEQUENCE [LARGE SCALE GENOMIC DNA]</scope>
    <source>
        <strain evidence="5">CCFEE 5527</strain>
    </source>
</reference>
<name>A0A1V8TC41_9PEZI</name>
<feature type="region of interest" description="Disordered" evidence="2">
    <location>
        <begin position="129"/>
        <end position="151"/>
    </location>
</feature>
<evidence type="ECO:0000313" key="5">
    <source>
        <dbReference type="Proteomes" id="UP000192596"/>
    </source>
</evidence>
<evidence type="ECO:0000259" key="3">
    <source>
        <dbReference type="Pfam" id="PF03962"/>
    </source>
</evidence>
<accession>A0A1V8TC41</accession>
<dbReference type="AlphaFoldDB" id="A0A1V8TC41"/>
<keyword evidence="1" id="KW-0175">Coiled coil</keyword>
<dbReference type="OrthoDB" id="9978204at2759"/>
<dbReference type="Proteomes" id="UP000192596">
    <property type="component" value="Unassembled WGS sequence"/>
</dbReference>
<evidence type="ECO:0000256" key="1">
    <source>
        <dbReference type="SAM" id="Coils"/>
    </source>
</evidence>
<gene>
    <name evidence="4" type="ORF">B0A48_05849</name>
</gene>
<dbReference type="Pfam" id="PF03962">
    <property type="entry name" value="Mnd1"/>
    <property type="match status" value="1"/>
</dbReference>
<feature type="region of interest" description="Disordered" evidence="2">
    <location>
        <begin position="1"/>
        <end position="23"/>
    </location>
</feature>
<sequence length="237" mass="26407">MAGHRRTYPSPPQPANRHLQAPKTNCNPVKLASILTYIQASRVAHNIKDLEKHLPSVASINGMQVKDYIQALSDDSKIRVEKIGSGNWYWSFPSEEKQQVEKILAEAQATHARAEAVLADLQAKVLAAHEQQQADAEEEDEGGESREALTESKGKLMSGLGGLRKELSGYGDADLTVLEVKRKEIGKFKQETETYTDSILNMEAWMVDVGGDEFMCGKRRELYGDQLDEESCMLKEV</sequence>
<keyword evidence="5" id="KW-1185">Reference proteome</keyword>
<feature type="domain" description="Mnd1 HTH" evidence="3">
    <location>
        <begin position="34"/>
        <end position="93"/>
    </location>
</feature>
<comment type="caution">
    <text evidence="4">The sequence shown here is derived from an EMBL/GenBank/DDBJ whole genome shotgun (WGS) entry which is preliminary data.</text>
</comment>
<evidence type="ECO:0000313" key="4">
    <source>
        <dbReference type="EMBL" id="OQO08959.1"/>
    </source>
</evidence>
<dbReference type="InterPro" id="IPR040453">
    <property type="entry name" value="Mnd1_HTH"/>
</dbReference>
<dbReference type="FunCoup" id="A0A1V8TC41">
    <property type="interactions" value="327"/>
</dbReference>
<dbReference type="STRING" id="1507870.A0A1V8TC41"/>
<protein>
    <recommendedName>
        <fullName evidence="3">Mnd1 HTH domain-containing protein</fullName>
    </recommendedName>
</protein>
<proteinExistence type="predicted"/>
<organism evidence="4 5">
    <name type="scientific">Cryoendolithus antarcticus</name>
    <dbReference type="NCBI Taxonomy" id="1507870"/>
    <lineage>
        <taxon>Eukaryota</taxon>
        <taxon>Fungi</taxon>
        <taxon>Dikarya</taxon>
        <taxon>Ascomycota</taxon>
        <taxon>Pezizomycotina</taxon>
        <taxon>Dothideomycetes</taxon>
        <taxon>Dothideomycetidae</taxon>
        <taxon>Cladosporiales</taxon>
        <taxon>Cladosporiaceae</taxon>
        <taxon>Cryoendolithus</taxon>
    </lineage>
</organism>
<dbReference type="EMBL" id="NAJO01000011">
    <property type="protein sequence ID" value="OQO08959.1"/>
    <property type="molecule type" value="Genomic_DNA"/>
</dbReference>
<evidence type="ECO:0000256" key="2">
    <source>
        <dbReference type="SAM" id="MobiDB-lite"/>
    </source>
</evidence>
<dbReference type="InParanoid" id="A0A1V8TC41"/>
<feature type="coiled-coil region" evidence="1">
    <location>
        <begin position="97"/>
        <end position="124"/>
    </location>
</feature>